<dbReference type="Proteomes" id="UP000095286">
    <property type="component" value="Unplaced"/>
</dbReference>
<dbReference type="WBParaSite" id="RSKR_0000332700.1">
    <property type="protein sequence ID" value="RSKR_0000332700.1"/>
    <property type="gene ID" value="RSKR_0000332700"/>
</dbReference>
<reference evidence="2" key="1">
    <citation type="submission" date="2016-11" db="UniProtKB">
        <authorList>
            <consortium name="WormBaseParasite"/>
        </authorList>
    </citation>
    <scope>IDENTIFICATION</scope>
    <source>
        <strain evidence="2">KR3021</strain>
    </source>
</reference>
<organism evidence="1 2">
    <name type="scientific">Rhabditophanes sp. KR3021</name>
    <dbReference type="NCBI Taxonomy" id="114890"/>
    <lineage>
        <taxon>Eukaryota</taxon>
        <taxon>Metazoa</taxon>
        <taxon>Ecdysozoa</taxon>
        <taxon>Nematoda</taxon>
        <taxon>Chromadorea</taxon>
        <taxon>Rhabditida</taxon>
        <taxon>Tylenchina</taxon>
        <taxon>Panagrolaimomorpha</taxon>
        <taxon>Strongyloidoidea</taxon>
        <taxon>Alloionematidae</taxon>
        <taxon>Rhabditophanes</taxon>
    </lineage>
</organism>
<evidence type="ECO:0000313" key="2">
    <source>
        <dbReference type="WBParaSite" id="RSKR_0000332700.1"/>
    </source>
</evidence>
<protein>
    <submittedName>
        <fullName evidence="2">Chitin-binding type-2 domain-containing protein</fullName>
    </submittedName>
</protein>
<sequence>MSALIFWYLGLIFIVSCQGYPHHHHNHTIGGSLTSVSLDYLCFGEDFTFVKNFGLGPCNSDYVECNTHIKKAIFRKCRIGLVYAAGKCVFPTKVKECFDTQIGSKMLALKQLAKEVDFCNQGPGYYFSPPIQSQCPNEKIVCSDDGKAIPMVCSNGQNIVVDKHGRDRFVCLANGYKCYHSQAVEPITLSMVGRYCSQRSHQLNGGEIGPNNFYGHPKKEGRKSCQNWFVDCQDNYNGFGQARLFCPIGQIYDESRRTCRVQNNNDYCLSPQMCSNQKMWTKIQVAECTSSYIFCQFMEPVNYNCDHSHVMSEGKCISKLQAPTCPKTESPPKPEQINCKGITDYSLSCSVYMVCVGGRFYQRSCPHLFKWDSQSKNCIRDDGCRKHDSKVCNEGEMIASLDCKYVDKCYNGYFVKKNCEGDKVNSQERSLCHQCKLMKDPTAYYPKGKEIETDGVVGQTSDANYYTKEATCEEESVLIGPTCGDYLRCYYGAYVIETCAYGHSFNVQKRICEAGNGNCQSANVEAPNKHPQKNDNSYYYPPPEPVNPGPYDPFYETASQPIFITNEYSLPCLSTNQEIASNIYDCTKFFKCDRQRQIYASYKCPEGTFFDIDLRNHNHCSRTTTCHSSSECVDGTMLTTTDCDKFKVCKDNRFKSRRCDKKSQFNGFKCDFNVECELGETDPRPDRNCKEGVMIPHTHKCDRFYQCEHGENSIKECVKGKVFDPVTQRCTSRLSACTLEANSHRHCMEGEIKNIPSIEKALRYAEKGSYHLITTLFMKCVDGEFVTIQCKDNVNFEVYKLECMNYFPHSTPGHYHTTTPAPYQYSFDWNRPCTEAPDHKGFHYDPRDCKKFFQCAHDRWVPKDCAPVPFLVSSIYGHGQPGPIHHPSEYGQPGPISPPGYGQPGPIDPPIFPPGPSYPEPALPFPPNHHHHEGTFVKHNFHIKCGHRDHKVVVNLHDCSQYYKCSRHNHSYDLFQCPKGTNFDRKHEGKEGRYCSHHARCHRYGRCHGGDIILMVNCGRYKECVNGRFKGKVCDKNRWFDGNECVRDEFCEEQEATCKEGVKVEDKDNCKRFFVCEDGKKILKQCSRGRGFDAFQQRCTKELNSCDGEYEVYPEPPPYYPSPNPISPY</sequence>
<accession>A0AC35TRA2</accession>
<name>A0AC35TRA2_9BILA</name>
<proteinExistence type="predicted"/>
<evidence type="ECO:0000313" key="1">
    <source>
        <dbReference type="Proteomes" id="UP000095286"/>
    </source>
</evidence>